<feature type="transmembrane region" description="Helical" evidence="1">
    <location>
        <begin position="27"/>
        <end position="47"/>
    </location>
</feature>
<dbReference type="EMBL" id="JACIEJ010000013">
    <property type="protein sequence ID" value="MBB3987863.1"/>
    <property type="molecule type" value="Genomic_DNA"/>
</dbReference>
<gene>
    <name evidence="2" type="ORF">GGQ68_004217</name>
</gene>
<comment type="caution">
    <text evidence="2">The sequence shown here is derived from an EMBL/GenBank/DDBJ whole genome shotgun (WGS) entry which is preliminary data.</text>
</comment>
<protein>
    <submittedName>
        <fullName evidence="2">Uncharacterized protein</fullName>
    </submittedName>
</protein>
<keyword evidence="3" id="KW-1185">Reference proteome</keyword>
<name>A0A7W6DRJ5_9RHOB</name>
<evidence type="ECO:0000313" key="3">
    <source>
        <dbReference type="Proteomes" id="UP000541426"/>
    </source>
</evidence>
<proteinExistence type="predicted"/>
<keyword evidence="1" id="KW-0472">Membrane</keyword>
<reference evidence="2 3" key="1">
    <citation type="submission" date="2020-08" db="EMBL/GenBank/DDBJ databases">
        <title>Genomic Encyclopedia of Type Strains, Phase IV (KMG-IV): sequencing the most valuable type-strain genomes for metagenomic binning, comparative biology and taxonomic classification.</title>
        <authorList>
            <person name="Goeker M."/>
        </authorList>
    </citation>
    <scope>NUCLEOTIDE SEQUENCE [LARGE SCALE GENOMIC DNA]</scope>
    <source>
        <strain evidence="2 3">DSM 102235</strain>
    </source>
</reference>
<sequence>MTVACGSIVTMAFSIDAVQCPQFMSGTLNLIITISFLLLLSRAFPYGKVNARKNSSMHLLTFQ</sequence>
<keyword evidence="1" id="KW-1133">Transmembrane helix</keyword>
<evidence type="ECO:0000256" key="1">
    <source>
        <dbReference type="SAM" id="Phobius"/>
    </source>
</evidence>
<dbReference type="Proteomes" id="UP000541426">
    <property type="component" value="Unassembled WGS sequence"/>
</dbReference>
<evidence type="ECO:0000313" key="2">
    <source>
        <dbReference type="EMBL" id="MBB3987863.1"/>
    </source>
</evidence>
<dbReference type="AlphaFoldDB" id="A0A7W6DRJ5"/>
<keyword evidence="1" id="KW-0812">Transmembrane</keyword>
<accession>A0A7W6DRJ5</accession>
<organism evidence="2 3">
    <name type="scientific">Sagittula marina</name>
    <dbReference type="NCBI Taxonomy" id="943940"/>
    <lineage>
        <taxon>Bacteria</taxon>
        <taxon>Pseudomonadati</taxon>
        <taxon>Pseudomonadota</taxon>
        <taxon>Alphaproteobacteria</taxon>
        <taxon>Rhodobacterales</taxon>
        <taxon>Roseobacteraceae</taxon>
        <taxon>Sagittula</taxon>
    </lineage>
</organism>